<dbReference type="Pfam" id="PF01243">
    <property type="entry name" value="PNPOx_N"/>
    <property type="match status" value="1"/>
</dbReference>
<protein>
    <recommendedName>
        <fullName evidence="2">Pyridoxamine 5'-phosphate oxidase N-terminal domain-containing protein</fullName>
    </recommendedName>
</protein>
<dbReference type="PANTHER" id="PTHR35176:SF2">
    <property type="entry name" value="F420H(2)-DEPENDENT REDUCTASE RV1155"/>
    <property type="match status" value="1"/>
</dbReference>
<keyword evidence="1" id="KW-0560">Oxidoreductase</keyword>
<evidence type="ECO:0000259" key="2">
    <source>
        <dbReference type="Pfam" id="PF01243"/>
    </source>
</evidence>
<feature type="domain" description="Pyridoxamine 5'-phosphate oxidase N-terminal" evidence="2">
    <location>
        <begin position="13"/>
        <end position="142"/>
    </location>
</feature>
<reference evidence="3" key="1">
    <citation type="submission" date="2018-05" db="EMBL/GenBank/DDBJ databases">
        <authorList>
            <person name="Lanie J.A."/>
            <person name="Ng W.-L."/>
            <person name="Kazmierczak K.M."/>
            <person name="Andrzejewski T.M."/>
            <person name="Davidsen T.M."/>
            <person name="Wayne K.J."/>
            <person name="Tettelin H."/>
            <person name="Glass J.I."/>
            <person name="Rusch D."/>
            <person name="Podicherti R."/>
            <person name="Tsui H.-C.T."/>
            <person name="Winkler M.E."/>
        </authorList>
    </citation>
    <scope>NUCLEOTIDE SEQUENCE</scope>
</reference>
<gene>
    <name evidence="3" type="ORF">METZ01_LOCUS505437</name>
</gene>
<evidence type="ECO:0000256" key="1">
    <source>
        <dbReference type="ARBA" id="ARBA00023002"/>
    </source>
</evidence>
<dbReference type="GO" id="GO:0005829">
    <property type="term" value="C:cytosol"/>
    <property type="evidence" value="ECO:0007669"/>
    <property type="project" value="TreeGrafter"/>
</dbReference>
<dbReference type="InterPro" id="IPR052019">
    <property type="entry name" value="F420H2_bilvrd_red/Heme_oxyg"/>
</dbReference>
<sequence>MKGSIVNINDNRQLKQFLQNNHNSVFSTFRKNGLAQLSIVTVGLWRNGIAFSTPGDTAKTGNLRRDPRCSILVSADNWYPFVVFEGKAQVIDKKAANESGLDSYLREVYRSGSGKEHPNWNEFDQVMSIERRVVIYLEPDRFYGPLIKMPSDFVTNL</sequence>
<dbReference type="InterPro" id="IPR012349">
    <property type="entry name" value="Split_barrel_FMN-bd"/>
</dbReference>
<organism evidence="3">
    <name type="scientific">marine metagenome</name>
    <dbReference type="NCBI Taxonomy" id="408172"/>
    <lineage>
        <taxon>unclassified sequences</taxon>
        <taxon>metagenomes</taxon>
        <taxon>ecological metagenomes</taxon>
    </lineage>
</organism>
<accession>A0A383E852</accession>
<dbReference type="AlphaFoldDB" id="A0A383E852"/>
<proteinExistence type="predicted"/>
<dbReference type="PANTHER" id="PTHR35176">
    <property type="entry name" value="HEME OXYGENASE HI_0854-RELATED"/>
    <property type="match status" value="1"/>
</dbReference>
<evidence type="ECO:0000313" key="3">
    <source>
        <dbReference type="EMBL" id="SVE52583.1"/>
    </source>
</evidence>
<dbReference type="SUPFAM" id="SSF50475">
    <property type="entry name" value="FMN-binding split barrel"/>
    <property type="match status" value="1"/>
</dbReference>
<dbReference type="EMBL" id="UINC01223398">
    <property type="protein sequence ID" value="SVE52583.1"/>
    <property type="molecule type" value="Genomic_DNA"/>
</dbReference>
<dbReference type="NCBIfam" id="TIGR03618">
    <property type="entry name" value="Rv1155_F420"/>
    <property type="match status" value="1"/>
</dbReference>
<dbReference type="Gene3D" id="2.30.110.10">
    <property type="entry name" value="Electron Transport, Fmn-binding Protein, Chain A"/>
    <property type="match status" value="1"/>
</dbReference>
<dbReference type="InterPro" id="IPR011576">
    <property type="entry name" value="Pyridox_Oxase_N"/>
</dbReference>
<name>A0A383E852_9ZZZZ</name>
<dbReference type="GO" id="GO:0070967">
    <property type="term" value="F:coenzyme F420 binding"/>
    <property type="evidence" value="ECO:0007669"/>
    <property type="project" value="TreeGrafter"/>
</dbReference>
<dbReference type="GO" id="GO:0016627">
    <property type="term" value="F:oxidoreductase activity, acting on the CH-CH group of donors"/>
    <property type="evidence" value="ECO:0007669"/>
    <property type="project" value="TreeGrafter"/>
</dbReference>
<dbReference type="InterPro" id="IPR019920">
    <property type="entry name" value="F420-binding_dom_put"/>
</dbReference>